<accession>A0A450SY63</accession>
<sequence length="109" mass="12396">MTNLYAWNTARAGSIAHPNVAGRAYSTLQGRANFTKARQFFGLFDKPLPQQENAPLRSPERRGESCIRPLCLIRLYAQKLRLHRAMYAFRRSTRNPTRAPLPIVGVPCK</sequence>
<organism evidence="1">
    <name type="scientific">Candidatus Kentrum sp. FM</name>
    <dbReference type="NCBI Taxonomy" id="2126340"/>
    <lineage>
        <taxon>Bacteria</taxon>
        <taxon>Pseudomonadati</taxon>
        <taxon>Pseudomonadota</taxon>
        <taxon>Gammaproteobacteria</taxon>
        <taxon>Candidatus Kentrum</taxon>
    </lineage>
</organism>
<gene>
    <name evidence="1" type="ORF">BECKFM1743C_GA0114222_102384</name>
</gene>
<dbReference type="AlphaFoldDB" id="A0A450SY63"/>
<protein>
    <submittedName>
        <fullName evidence="1">Uncharacterized protein</fullName>
    </submittedName>
</protein>
<dbReference type="EMBL" id="CAADFA010000238">
    <property type="protein sequence ID" value="VFJ59041.1"/>
    <property type="molecule type" value="Genomic_DNA"/>
</dbReference>
<proteinExistence type="predicted"/>
<reference evidence="1" key="1">
    <citation type="submission" date="2019-02" db="EMBL/GenBank/DDBJ databases">
        <authorList>
            <person name="Gruber-Vodicka R. H."/>
            <person name="Seah K. B. B."/>
        </authorList>
    </citation>
    <scope>NUCLEOTIDE SEQUENCE</scope>
    <source>
        <strain evidence="1">BECK_BZ165</strain>
    </source>
</reference>
<name>A0A450SY63_9GAMM</name>
<evidence type="ECO:0000313" key="1">
    <source>
        <dbReference type="EMBL" id="VFJ59041.1"/>
    </source>
</evidence>